<evidence type="ECO:0000256" key="3">
    <source>
        <dbReference type="ARBA" id="ARBA00022741"/>
    </source>
</evidence>
<dbReference type="Proteomes" id="UP000050580">
    <property type="component" value="Unassembled WGS sequence"/>
</dbReference>
<dbReference type="InterPro" id="IPR003593">
    <property type="entry name" value="AAA+_ATPase"/>
</dbReference>
<dbReference type="InterPro" id="IPR017871">
    <property type="entry name" value="ABC_transporter-like_CS"/>
</dbReference>
<keyword evidence="2" id="KW-0472">Membrane</keyword>
<feature type="domain" description="ABC transporter" evidence="5">
    <location>
        <begin position="6"/>
        <end position="254"/>
    </location>
</feature>
<dbReference type="Gene3D" id="2.40.50.140">
    <property type="entry name" value="Nucleic acid-binding proteins"/>
    <property type="match status" value="1"/>
</dbReference>
<dbReference type="GO" id="GO:0055052">
    <property type="term" value="C:ATP-binding cassette (ABC) transporter complex, substrate-binding subunit-containing"/>
    <property type="evidence" value="ECO:0007669"/>
    <property type="project" value="TreeGrafter"/>
</dbReference>
<dbReference type="FunFam" id="3.40.50.300:FF:000042">
    <property type="entry name" value="Maltose/maltodextrin ABC transporter, ATP-binding protein"/>
    <property type="match status" value="1"/>
</dbReference>
<dbReference type="GO" id="GO:0005524">
    <property type="term" value="F:ATP binding"/>
    <property type="evidence" value="ECO:0007669"/>
    <property type="project" value="UniProtKB-KW"/>
</dbReference>
<evidence type="ECO:0000313" key="6">
    <source>
        <dbReference type="EMBL" id="KKW67622.1"/>
    </source>
</evidence>
<dbReference type="InterPro" id="IPR003439">
    <property type="entry name" value="ABC_transporter-like_ATP-bd"/>
</dbReference>
<reference evidence="6 7" key="1">
    <citation type="submission" date="2015-05" db="EMBL/GenBank/DDBJ databases">
        <title>Draft genome sequence of Lampropedia sp. CT6, isolated from the microbial mat of a hot water spring, located at Manikaran, India.</title>
        <authorList>
            <person name="Tripathi C."/>
            <person name="Rani P."/>
            <person name="Mahato N.K."/>
            <person name="Lal R."/>
        </authorList>
    </citation>
    <scope>NUCLEOTIDE SEQUENCE [LARGE SCALE GENOMIC DNA]</scope>
    <source>
        <strain evidence="6 7">CT6</strain>
    </source>
</reference>
<evidence type="ECO:0000256" key="2">
    <source>
        <dbReference type="ARBA" id="ARBA00022475"/>
    </source>
</evidence>
<evidence type="ECO:0000256" key="1">
    <source>
        <dbReference type="ARBA" id="ARBA00022448"/>
    </source>
</evidence>
<evidence type="ECO:0000256" key="4">
    <source>
        <dbReference type="ARBA" id="ARBA00022840"/>
    </source>
</evidence>
<sequence>MTAQSLHITGVGKRFGPVDVLTNIDLQVRAGEFLSLVGMSGCGKSTLLRIIAGLESPDRGSITIGERDVTQVDPAERNLAMVFQSYALYPHMTVRQNIATPLRMRQLSAWARLPWLGALQPGRKAILRDIDARVQQAAELLEIGQLLERKPAQLSGGQRQRVALARALVRAPAAFLMDEPLSNLDARLRAHMRGELTALHKRLGATFIYVTHDQVEAMTMSDRVALMEGGRILQLGTPTQLYDTPASLAVARFIGTPTINTLPVQVDAQGHVHAWQQPLPLHAPGVAAGPATLGIRPEDLHLASEGLAARVVRLETHGADRFVTLALLHDAALQLTLRQRTGEAAPAAGSTVHIACNWARVHLFDAEAARRTCVPALHLATATDAQRPREMAA</sequence>
<dbReference type="PATRIC" id="fig|1610491.3.peg.2005"/>
<dbReference type="InterPro" id="IPR027417">
    <property type="entry name" value="P-loop_NTPase"/>
</dbReference>
<dbReference type="OrthoDB" id="5298774at2"/>
<keyword evidence="7" id="KW-1185">Reference proteome</keyword>
<dbReference type="InterPro" id="IPR013611">
    <property type="entry name" value="Transp-assoc_OB_typ2"/>
</dbReference>
<organism evidence="6 7">
    <name type="scientific">Lampropedia cohaerens</name>
    <dbReference type="NCBI Taxonomy" id="1610491"/>
    <lineage>
        <taxon>Bacteria</taxon>
        <taxon>Pseudomonadati</taxon>
        <taxon>Pseudomonadota</taxon>
        <taxon>Betaproteobacteria</taxon>
        <taxon>Burkholderiales</taxon>
        <taxon>Comamonadaceae</taxon>
        <taxon>Lampropedia</taxon>
    </lineage>
</organism>
<evidence type="ECO:0000313" key="7">
    <source>
        <dbReference type="Proteomes" id="UP000050580"/>
    </source>
</evidence>
<gene>
    <name evidence="6" type="ORF">AAV94_09430</name>
</gene>
<dbReference type="AlphaFoldDB" id="A0A0U1PYM9"/>
<keyword evidence="4 6" id="KW-0067">ATP-binding</keyword>
<dbReference type="CDD" id="cd03301">
    <property type="entry name" value="ABC_MalK_N"/>
    <property type="match status" value="1"/>
</dbReference>
<dbReference type="Pfam" id="PF00005">
    <property type="entry name" value="ABC_tran"/>
    <property type="match status" value="1"/>
</dbReference>
<dbReference type="PROSITE" id="PS00211">
    <property type="entry name" value="ABC_TRANSPORTER_1"/>
    <property type="match status" value="1"/>
</dbReference>
<dbReference type="InterPro" id="IPR008995">
    <property type="entry name" value="Mo/tungstate-bd_C_term_dom"/>
</dbReference>
<keyword evidence="2" id="KW-1003">Cell membrane</keyword>
<dbReference type="SMART" id="SM00382">
    <property type="entry name" value="AAA"/>
    <property type="match status" value="1"/>
</dbReference>
<dbReference type="EMBL" id="LBNQ01000026">
    <property type="protein sequence ID" value="KKW67622.1"/>
    <property type="molecule type" value="Genomic_DNA"/>
</dbReference>
<dbReference type="InterPro" id="IPR047641">
    <property type="entry name" value="ABC_transpr_MalK/UgpC-like"/>
</dbReference>
<dbReference type="Gene3D" id="2.40.50.100">
    <property type="match status" value="1"/>
</dbReference>
<dbReference type="Pfam" id="PF08402">
    <property type="entry name" value="TOBE_2"/>
    <property type="match status" value="1"/>
</dbReference>
<dbReference type="InterPro" id="IPR012340">
    <property type="entry name" value="NA-bd_OB-fold"/>
</dbReference>
<dbReference type="PANTHER" id="PTHR43875">
    <property type="entry name" value="MALTODEXTRIN IMPORT ATP-BINDING PROTEIN MSMX"/>
    <property type="match status" value="1"/>
</dbReference>
<name>A0A0U1PYM9_9BURK</name>
<evidence type="ECO:0000259" key="5">
    <source>
        <dbReference type="PROSITE" id="PS50893"/>
    </source>
</evidence>
<keyword evidence="3" id="KW-0547">Nucleotide-binding</keyword>
<dbReference type="RefSeq" id="WP_046742091.1">
    <property type="nucleotide sequence ID" value="NZ_LBNQ01000026.1"/>
</dbReference>
<keyword evidence="1" id="KW-0813">Transport</keyword>
<dbReference type="GO" id="GO:0016887">
    <property type="term" value="F:ATP hydrolysis activity"/>
    <property type="evidence" value="ECO:0007669"/>
    <property type="project" value="InterPro"/>
</dbReference>
<dbReference type="PANTHER" id="PTHR43875:SF14">
    <property type="entry name" value="ABC TRANSPORTER ATP-BINDING PROTEIN"/>
    <property type="match status" value="1"/>
</dbReference>
<dbReference type="InterPro" id="IPR015855">
    <property type="entry name" value="ABC_transpr_MalK-like"/>
</dbReference>
<comment type="caution">
    <text evidence="6">The sequence shown here is derived from an EMBL/GenBank/DDBJ whole genome shotgun (WGS) entry which is preliminary data.</text>
</comment>
<proteinExistence type="predicted"/>
<dbReference type="SUPFAM" id="SSF50331">
    <property type="entry name" value="MOP-like"/>
    <property type="match status" value="1"/>
</dbReference>
<accession>A0A0U1PYM9</accession>
<dbReference type="GO" id="GO:0140359">
    <property type="term" value="F:ABC-type transporter activity"/>
    <property type="evidence" value="ECO:0007669"/>
    <property type="project" value="InterPro"/>
</dbReference>
<dbReference type="SUPFAM" id="SSF52540">
    <property type="entry name" value="P-loop containing nucleoside triphosphate hydrolases"/>
    <property type="match status" value="1"/>
</dbReference>
<dbReference type="PROSITE" id="PS50893">
    <property type="entry name" value="ABC_TRANSPORTER_2"/>
    <property type="match status" value="1"/>
</dbReference>
<dbReference type="STRING" id="1610491.AAV94_09430"/>
<protein>
    <submittedName>
        <fullName evidence="6">Glycerol-3-phosphate ABC transporter ATP-binding protein</fullName>
    </submittedName>
</protein>
<dbReference type="Gene3D" id="3.40.50.300">
    <property type="entry name" value="P-loop containing nucleotide triphosphate hydrolases"/>
    <property type="match status" value="1"/>
</dbReference>
<dbReference type="GO" id="GO:0008643">
    <property type="term" value="P:carbohydrate transport"/>
    <property type="evidence" value="ECO:0007669"/>
    <property type="project" value="InterPro"/>
</dbReference>